<evidence type="ECO:0000313" key="8">
    <source>
        <dbReference type="Proteomes" id="UP000032180"/>
    </source>
</evidence>
<dbReference type="SUPFAM" id="SSF53383">
    <property type="entry name" value="PLP-dependent transferases"/>
    <property type="match status" value="2"/>
</dbReference>
<name>A0A0D9V4Z4_9ORYZ</name>
<feature type="transmembrane region" description="Helical" evidence="4">
    <location>
        <begin position="12"/>
        <end position="39"/>
    </location>
</feature>
<reference evidence="7 8" key="1">
    <citation type="submission" date="2012-08" db="EMBL/GenBank/DDBJ databases">
        <title>Oryza genome evolution.</title>
        <authorList>
            <person name="Wing R.A."/>
        </authorList>
    </citation>
    <scope>NUCLEOTIDE SEQUENCE</scope>
</reference>
<dbReference type="InterPro" id="IPR015421">
    <property type="entry name" value="PyrdxlP-dep_Trfase_major"/>
</dbReference>
<dbReference type="Gramene" id="LPERR01G24820.1">
    <property type="protein sequence ID" value="LPERR01G24820.1"/>
    <property type="gene ID" value="LPERR01G24820"/>
</dbReference>
<accession>A0A0D9V4Z4</accession>
<protein>
    <recommendedName>
        <fullName evidence="9">Alliinase C-terminal domain-containing protein</fullName>
    </recommendedName>
</protein>
<dbReference type="HOGENOM" id="CLU_303360_0_0_1"/>
<keyword evidence="4" id="KW-0472">Membrane</keyword>
<dbReference type="GO" id="GO:0016846">
    <property type="term" value="F:carbon-sulfur lyase activity"/>
    <property type="evidence" value="ECO:0007669"/>
    <property type="project" value="InterPro"/>
</dbReference>
<feature type="domain" description="Alliinase C-terminal" evidence="6">
    <location>
        <begin position="609"/>
        <end position="966"/>
    </location>
</feature>
<dbReference type="Proteomes" id="UP000032180">
    <property type="component" value="Chromosome 1"/>
</dbReference>
<comment type="similarity">
    <text evidence="2">Belongs to the alliinase family.</text>
</comment>
<dbReference type="GO" id="GO:0006520">
    <property type="term" value="P:amino acid metabolic process"/>
    <property type="evidence" value="ECO:0007669"/>
    <property type="project" value="TreeGrafter"/>
</dbReference>
<sequence>METGRHRSERSVVSAGLGLHVLLCSSLLLNALFFAYHFLGASPPPTTTPGLGDGLSWALQAAREAEAVAAIDCSGHGNVFLDGIADEDGRPGCECHSCFTGPNCSVRKPNCNADADSGDPVFMEPYWKRHAAAGAVVFSGWHRLSYITTDGLFHSIELERQIRRLHNAVGNAVVDDKYIVYGTGSIQLINALVYALSPEGNASSPPASVVATAPYYNTYKMQTDMFDGREYRWDGTTAAWANNGSRNSTGDVIEFVTSPNNPDTAFRRPVLDGSMAVVDHAYYWPHLTHIPAPADDDVMLFTTSKLSGHAGSRFGWALIRDKNVAKRAGDYVGQSTMGVSRDTQLRIMKIIKVILANLHSKDDIFAFGYDVMSSRWSRLNAVVSRSTRISLQKMQPEYCTYFSKIREPSPAYAWVKCEWEEDVDCQETLLAAGIISRSGTNYEGGSQYARLSLLKPQDDFDMLLERMADIVEPIEEHSRAPDGSSSIRDVPPTAEIMDTGRHRSERSVVSAGLGLHVLLCSLLLLNALFFAYHFLRASPPTTTTSGLGEGLSWALQAATEAEALAAIDCSGHGNVFLDGITDEDGRPGCECNSCFTGPDCSVRTPNCTADADSGDPVFMEPYWKRHATASAVVFSGWHRLSYITTDGLFHSNELDRQIRRLHKAVGNALVDDKYMVFGSGSSQLINALVYALSPEGNASSPPAIVIASAPYYSVRECFPVSTSLHNGDAYEMQTVMFDGREYRWDGNAAAWSNNNGPRNSTNGGFMEFVTVPNNPDAAFRKPVLAGSSAVYDHAYYWPHLTHIPAPADEDVVLFTTDENVAKRAEYYVKMSTMGASRDTQLRILKIIKVILANLHSKDDIFFFGHDVMRSKWRRLNAVVSRSNRISLQKMAPHYCTYFKRTREPSPAYAWVKCEWEEDVDCQETLQAAGIISRSGTLFGAGTRHTRLSILKTQDDFDVLLERITDFVDAEKRSRAPAGSSSM</sequence>
<keyword evidence="4" id="KW-0812">Transmembrane</keyword>
<dbReference type="InterPro" id="IPR050478">
    <property type="entry name" value="Ethylene_sulfur-biosynth"/>
</dbReference>
<dbReference type="STRING" id="77586.A0A0D9V4Z4"/>
<evidence type="ECO:0000256" key="4">
    <source>
        <dbReference type="SAM" id="Phobius"/>
    </source>
</evidence>
<dbReference type="GO" id="GO:0008483">
    <property type="term" value="F:transaminase activity"/>
    <property type="evidence" value="ECO:0007669"/>
    <property type="project" value="TreeGrafter"/>
</dbReference>
<dbReference type="CDD" id="cd00609">
    <property type="entry name" value="AAT_like"/>
    <property type="match status" value="1"/>
</dbReference>
<dbReference type="InterPro" id="IPR006947">
    <property type="entry name" value="EGF_alliinase"/>
</dbReference>
<dbReference type="Gene3D" id="3.90.1150.10">
    <property type="entry name" value="Aspartate Aminotransferase, domain 1"/>
    <property type="match status" value="2"/>
</dbReference>
<organism evidence="7 8">
    <name type="scientific">Leersia perrieri</name>
    <dbReference type="NCBI Taxonomy" id="77586"/>
    <lineage>
        <taxon>Eukaryota</taxon>
        <taxon>Viridiplantae</taxon>
        <taxon>Streptophyta</taxon>
        <taxon>Embryophyta</taxon>
        <taxon>Tracheophyta</taxon>
        <taxon>Spermatophyta</taxon>
        <taxon>Magnoliopsida</taxon>
        <taxon>Liliopsida</taxon>
        <taxon>Poales</taxon>
        <taxon>Poaceae</taxon>
        <taxon>BOP clade</taxon>
        <taxon>Oryzoideae</taxon>
        <taxon>Oryzeae</taxon>
        <taxon>Oryzinae</taxon>
        <taxon>Leersia</taxon>
    </lineage>
</organism>
<dbReference type="eggNOG" id="ENOG502QQJV">
    <property type="taxonomic scope" value="Eukaryota"/>
</dbReference>
<evidence type="ECO:0000256" key="2">
    <source>
        <dbReference type="ARBA" id="ARBA00006312"/>
    </source>
</evidence>
<feature type="domain" description="Alliinase EGF-like" evidence="5">
    <location>
        <begin position="56"/>
        <end position="111"/>
    </location>
</feature>
<dbReference type="PANTHER" id="PTHR43795:SF20">
    <property type="entry name" value="TRYPTOPHAN AMINOTRANSFERASE-RELATED PROTEIN 3"/>
    <property type="match status" value="1"/>
</dbReference>
<reference evidence="7" key="3">
    <citation type="submission" date="2015-04" db="UniProtKB">
        <authorList>
            <consortium name="EnsemblPlants"/>
        </authorList>
    </citation>
    <scope>IDENTIFICATION</scope>
</reference>
<dbReference type="AlphaFoldDB" id="A0A0D9V4Z4"/>
<dbReference type="EnsemblPlants" id="LPERR01G24820.1">
    <property type="protein sequence ID" value="LPERR01G24820.1"/>
    <property type="gene ID" value="LPERR01G24820"/>
</dbReference>
<dbReference type="Gene3D" id="3.40.640.10">
    <property type="entry name" value="Type I PLP-dependent aspartate aminotransferase-like (Major domain)"/>
    <property type="match status" value="2"/>
</dbReference>
<evidence type="ECO:0000256" key="3">
    <source>
        <dbReference type="ARBA" id="ARBA00022898"/>
    </source>
</evidence>
<dbReference type="Gene3D" id="2.10.25.30">
    <property type="entry name" value="EGF-like, alliinase"/>
    <property type="match status" value="2"/>
</dbReference>
<reference evidence="8" key="2">
    <citation type="submission" date="2013-12" db="EMBL/GenBank/DDBJ databases">
        <authorList>
            <person name="Yu Y."/>
            <person name="Lee S."/>
            <person name="de Baynast K."/>
            <person name="Wissotski M."/>
            <person name="Liu L."/>
            <person name="Talag J."/>
            <person name="Goicoechea J."/>
            <person name="Angelova A."/>
            <person name="Jetty R."/>
            <person name="Kudrna D."/>
            <person name="Golser W."/>
            <person name="Rivera L."/>
            <person name="Zhang J."/>
            <person name="Wing R."/>
        </authorList>
    </citation>
    <scope>NUCLEOTIDE SEQUENCE</scope>
</reference>
<comment type="cofactor">
    <cofactor evidence="1">
        <name>pyridoxal 5'-phosphate</name>
        <dbReference type="ChEBI" id="CHEBI:597326"/>
    </cofactor>
</comment>
<evidence type="ECO:0008006" key="9">
    <source>
        <dbReference type="Google" id="ProtNLM"/>
    </source>
</evidence>
<keyword evidence="4" id="KW-1133">Transmembrane helix</keyword>
<dbReference type="InterPro" id="IPR037029">
    <property type="entry name" value="Alliinase_N_sf"/>
</dbReference>
<proteinExistence type="inferred from homology"/>
<dbReference type="PANTHER" id="PTHR43795">
    <property type="entry name" value="BIFUNCTIONAL ASPARTATE AMINOTRANSFERASE AND GLUTAMATE/ASPARTATE-PREPHENATE AMINOTRANSFERASE-RELATED"/>
    <property type="match status" value="1"/>
</dbReference>
<evidence type="ECO:0000313" key="7">
    <source>
        <dbReference type="EnsemblPlants" id="LPERR01G24820.1"/>
    </source>
</evidence>
<dbReference type="Pfam" id="PF04864">
    <property type="entry name" value="Alliinase_C"/>
    <property type="match status" value="2"/>
</dbReference>
<feature type="domain" description="Alliinase EGF-like" evidence="5">
    <location>
        <begin position="552"/>
        <end position="607"/>
    </location>
</feature>
<evidence type="ECO:0000256" key="1">
    <source>
        <dbReference type="ARBA" id="ARBA00001933"/>
    </source>
</evidence>
<dbReference type="InterPro" id="IPR006948">
    <property type="entry name" value="Alliinase_C"/>
</dbReference>
<dbReference type="Pfam" id="PF04863">
    <property type="entry name" value="EGF_alliinase"/>
    <property type="match status" value="2"/>
</dbReference>
<keyword evidence="3" id="KW-0663">Pyridoxal phosphate</keyword>
<feature type="domain" description="Alliinase C-terminal" evidence="6">
    <location>
        <begin position="113"/>
        <end position="470"/>
    </location>
</feature>
<evidence type="ECO:0000259" key="5">
    <source>
        <dbReference type="Pfam" id="PF04863"/>
    </source>
</evidence>
<keyword evidence="8" id="KW-1185">Reference proteome</keyword>
<dbReference type="InterPro" id="IPR015424">
    <property type="entry name" value="PyrdxlP-dep_Trfase"/>
</dbReference>
<evidence type="ECO:0000259" key="6">
    <source>
        <dbReference type="Pfam" id="PF04864"/>
    </source>
</evidence>
<dbReference type="InterPro" id="IPR015422">
    <property type="entry name" value="PyrdxlP-dep_Trfase_small"/>
</dbReference>